<evidence type="ECO:0000259" key="1">
    <source>
        <dbReference type="Pfam" id="PF17293"/>
    </source>
</evidence>
<evidence type="ECO:0000313" key="3">
    <source>
        <dbReference type="Proteomes" id="UP000198984"/>
    </source>
</evidence>
<dbReference type="AlphaFoldDB" id="A0A1H7VZY1"/>
<dbReference type="STRING" id="573321.SAMN04488505_103497"/>
<feature type="domain" description="Arm DNA-binding" evidence="1">
    <location>
        <begin position="16"/>
        <end position="70"/>
    </location>
</feature>
<proteinExistence type="predicted"/>
<dbReference type="Proteomes" id="UP000198984">
    <property type="component" value="Unassembled WGS sequence"/>
</dbReference>
<organism evidence="2 3">
    <name type="scientific">Chitinophaga rupis</name>
    <dbReference type="NCBI Taxonomy" id="573321"/>
    <lineage>
        <taxon>Bacteria</taxon>
        <taxon>Pseudomonadati</taxon>
        <taxon>Bacteroidota</taxon>
        <taxon>Chitinophagia</taxon>
        <taxon>Chitinophagales</taxon>
        <taxon>Chitinophagaceae</taxon>
        <taxon>Chitinophaga</taxon>
    </lineage>
</organism>
<dbReference type="RefSeq" id="WP_089913387.1">
    <property type="nucleotide sequence ID" value="NZ_FOBB01000003.1"/>
</dbReference>
<dbReference type="Pfam" id="PF17293">
    <property type="entry name" value="Arm-DNA-bind_5"/>
    <property type="match status" value="1"/>
</dbReference>
<keyword evidence="3" id="KW-1185">Reference proteome</keyword>
<dbReference type="OrthoDB" id="1098628at2"/>
<gene>
    <name evidence="2" type="ORF">SAMN04488505_103497</name>
</gene>
<protein>
    <recommendedName>
        <fullName evidence="1">Arm DNA-binding domain-containing protein</fullName>
    </recommendedName>
</protein>
<dbReference type="EMBL" id="FOBB01000003">
    <property type="protein sequence ID" value="SEM14348.1"/>
    <property type="molecule type" value="Genomic_DNA"/>
</dbReference>
<dbReference type="InterPro" id="IPR035386">
    <property type="entry name" value="Arm-DNA-bind_5"/>
</dbReference>
<accession>A0A1H7VZY1</accession>
<evidence type="ECO:0000313" key="2">
    <source>
        <dbReference type="EMBL" id="SEM14348.1"/>
    </source>
</evidence>
<name>A0A1H7VZY1_9BACT</name>
<reference evidence="2 3" key="1">
    <citation type="submission" date="2016-10" db="EMBL/GenBank/DDBJ databases">
        <authorList>
            <person name="de Groot N.N."/>
        </authorList>
    </citation>
    <scope>NUCLEOTIDE SEQUENCE [LARGE SCALE GENOMIC DNA]</scope>
    <source>
        <strain evidence="2 3">DSM 21039</strain>
    </source>
</reference>
<sequence>MKENARMSILFWLNGKLSLDKKKTLYVRLTIAGERLELSLGRKVRVDLWDQKSGQLRSDSIDTLQTNQYLV</sequence>